<sequence>MCETEVMEDVNVAPAAMVEYTTSGNHTSKNANGNIITLTLKNNHLIVETEERAVTMEDSKPIARYKDGGCSFVVEVQPDYDREEVEGNKGSSDDMTAGITDQQALVHREEIPDDRSSGFENTRLFGSTNTGLSQSDLSISSQGSANPSYRYGNQVEYDSGHLGYPMYGGSSYESDVLSRKLEGRSKWPQYFGKSKNVSSLQDVVSAVIREDSLEINNFPDAVRSNPNLQVNGTTPNKLEIMEQKALSNDFAGKSESNKPVITGALLKDDVQEDAFQEQQRKLGNGTLTPEHKQDKTTDHKPEGSVFVPSHKRTGSIPPRLIEETLEMDRKKSLDIYNKYSQIKTSTRSILPSLSPKFELLQNEVSPIEEKES</sequence>
<dbReference type="OrthoDB" id="8034296at2759"/>
<dbReference type="EMBL" id="GL452364">
    <property type="protein sequence ID" value="EFN77300.1"/>
    <property type="molecule type" value="Genomic_DNA"/>
</dbReference>
<feature type="region of interest" description="Disordered" evidence="1">
    <location>
        <begin position="280"/>
        <end position="315"/>
    </location>
</feature>
<dbReference type="InParanoid" id="E2C3R4"/>
<dbReference type="AlphaFoldDB" id="E2C3R4"/>
<dbReference type="Proteomes" id="UP000008237">
    <property type="component" value="Unassembled WGS sequence"/>
</dbReference>
<proteinExistence type="predicted"/>
<evidence type="ECO:0000256" key="1">
    <source>
        <dbReference type="SAM" id="MobiDB-lite"/>
    </source>
</evidence>
<accession>E2C3R4</accession>
<feature type="compositionally biased region" description="Basic and acidic residues" evidence="1">
    <location>
        <begin position="289"/>
        <end position="302"/>
    </location>
</feature>
<keyword evidence="3" id="KW-1185">Reference proteome</keyword>
<organism evidence="3">
    <name type="scientific">Harpegnathos saltator</name>
    <name type="common">Jerdon's jumping ant</name>
    <dbReference type="NCBI Taxonomy" id="610380"/>
    <lineage>
        <taxon>Eukaryota</taxon>
        <taxon>Metazoa</taxon>
        <taxon>Ecdysozoa</taxon>
        <taxon>Arthropoda</taxon>
        <taxon>Hexapoda</taxon>
        <taxon>Insecta</taxon>
        <taxon>Pterygota</taxon>
        <taxon>Neoptera</taxon>
        <taxon>Endopterygota</taxon>
        <taxon>Hymenoptera</taxon>
        <taxon>Apocrita</taxon>
        <taxon>Aculeata</taxon>
        <taxon>Formicoidea</taxon>
        <taxon>Formicidae</taxon>
        <taxon>Ponerinae</taxon>
        <taxon>Ponerini</taxon>
        <taxon>Harpegnathos</taxon>
    </lineage>
</organism>
<dbReference type="OMA" id="CETEVME"/>
<name>E2C3R4_HARSA</name>
<gene>
    <name evidence="2" type="ORF">EAI_14428</name>
</gene>
<reference evidence="2 3" key="1">
    <citation type="journal article" date="2010" name="Science">
        <title>Genomic comparison of the ants Camponotus floridanus and Harpegnathos saltator.</title>
        <authorList>
            <person name="Bonasio R."/>
            <person name="Zhang G."/>
            <person name="Ye C."/>
            <person name="Mutti N.S."/>
            <person name="Fang X."/>
            <person name="Qin N."/>
            <person name="Donahue G."/>
            <person name="Yang P."/>
            <person name="Li Q."/>
            <person name="Li C."/>
            <person name="Zhang P."/>
            <person name="Huang Z."/>
            <person name="Berger S.L."/>
            <person name="Reinberg D."/>
            <person name="Wang J."/>
            <person name="Liebig J."/>
        </authorList>
    </citation>
    <scope>NUCLEOTIDE SEQUENCE [LARGE SCALE GENOMIC DNA]</scope>
    <source>
        <strain evidence="2 3">R22 G/1</strain>
    </source>
</reference>
<dbReference type="STRING" id="610380.E2C3R4"/>
<evidence type="ECO:0000313" key="3">
    <source>
        <dbReference type="Proteomes" id="UP000008237"/>
    </source>
</evidence>
<evidence type="ECO:0000313" key="2">
    <source>
        <dbReference type="EMBL" id="EFN77300.1"/>
    </source>
</evidence>
<protein>
    <submittedName>
        <fullName evidence="2">Uncharacterized protein</fullName>
    </submittedName>
</protein>